<feature type="region of interest" description="Disordered" evidence="1">
    <location>
        <begin position="14"/>
        <end position="34"/>
    </location>
</feature>
<gene>
    <name evidence="2" type="ORF">WJX74_006973</name>
</gene>
<feature type="compositionally biased region" description="Polar residues" evidence="1">
    <location>
        <begin position="110"/>
        <end position="120"/>
    </location>
</feature>
<organism evidence="2 3">
    <name type="scientific">Apatococcus lobatus</name>
    <dbReference type="NCBI Taxonomy" id="904363"/>
    <lineage>
        <taxon>Eukaryota</taxon>
        <taxon>Viridiplantae</taxon>
        <taxon>Chlorophyta</taxon>
        <taxon>core chlorophytes</taxon>
        <taxon>Trebouxiophyceae</taxon>
        <taxon>Chlorellales</taxon>
        <taxon>Chlorellaceae</taxon>
        <taxon>Apatococcus</taxon>
    </lineage>
</organism>
<evidence type="ECO:0000313" key="3">
    <source>
        <dbReference type="Proteomes" id="UP001438707"/>
    </source>
</evidence>
<feature type="compositionally biased region" description="Basic residues" evidence="1">
    <location>
        <begin position="233"/>
        <end position="243"/>
    </location>
</feature>
<evidence type="ECO:0000256" key="1">
    <source>
        <dbReference type="SAM" id="MobiDB-lite"/>
    </source>
</evidence>
<feature type="region of interest" description="Disordered" evidence="1">
    <location>
        <begin position="224"/>
        <end position="255"/>
    </location>
</feature>
<name>A0AAW1RSA6_9CHLO</name>
<dbReference type="Proteomes" id="UP001438707">
    <property type="component" value="Unassembled WGS sequence"/>
</dbReference>
<feature type="compositionally biased region" description="Low complexity" evidence="1">
    <location>
        <begin position="121"/>
        <end position="137"/>
    </location>
</feature>
<sequence>MRRVPESQTQITFDHFDLLRESGSSRPKQLDPLSARLPTKTVADVLADSQRLLQQHLPANVKPAEYCDAEAEDQLYTGGPLEQFILSTRRPPPNTRSFCATPQHAELSAVASSRTPVQSTQGPPAQAARQAAHGPAAQQPLLDERGGADAAWGVWKGRFPFQPAQGSQQQQQQQQDPCALLAAAAVSRATAGEATHPQETLISGSNQDWMQAAWEGFLSASSPVYSQSQEGKKRGRSCHQQHRNHPEEPQLPSAKALKRELTLACDRDSRTEELANTLQLLFVNDVDIRHDCRRALFSVATAWTDTLELPKTDRSVAKVGVLSWQHGWIDASRPASIIQDVWHAIICSDANTDMKFESMLPGMVGSPLCLQQLVQDPVSVFMSRLRVYAIHVAAQLDLANHDPRSAAAGRACELAVELLATTLAKTGRVPMKCLSSQDFVALPHDSRTRLKQKHFVKVAAAMGLSWHQKFMLLSKREVYWVALGRVLWQRKQLIAALQAAALQMEEQIEAEPCMWLNQPGPLRTQVISILEQLRQSMESQKYLARNFSYQMILEVLSPYQWAILVGRSLPYHVDTMASVEAIAAEQGSPPLSELLARHHSLPVHFSPLQSLSRPGPALEGSQWLGAGARV</sequence>
<keyword evidence="3" id="KW-1185">Reference proteome</keyword>
<protein>
    <submittedName>
        <fullName evidence="2">Uncharacterized protein</fullName>
    </submittedName>
</protein>
<reference evidence="2 3" key="1">
    <citation type="journal article" date="2024" name="Nat. Commun.">
        <title>Phylogenomics reveals the evolutionary origins of lichenization in chlorophyte algae.</title>
        <authorList>
            <person name="Puginier C."/>
            <person name="Libourel C."/>
            <person name="Otte J."/>
            <person name="Skaloud P."/>
            <person name="Haon M."/>
            <person name="Grisel S."/>
            <person name="Petersen M."/>
            <person name="Berrin J.G."/>
            <person name="Delaux P.M."/>
            <person name="Dal Grande F."/>
            <person name="Keller J."/>
        </authorList>
    </citation>
    <scope>NUCLEOTIDE SEQUENCE [LARGE SCALE GENOMIC DNA]</scope>
    <source>
        <strain evidence="2 3">SAG 2145</strain>
    </source>
</reference>
<proteinExistence type="predicted"/>
<evidence type="ECO:0000313" key="2">
    <source>
        <dbReference type="EMBL" id="KAK9836729.1"/>
    </source>
</evidence>
<dbReference type="EMBL" id="JALJOS010000007">
    <property type="protein sequence ID" value="KAK9836729.1"/>
    <property type="molecule type" value="Genomic_DNA"/>
</dbReference>
<feature type="region of interest" description="Disordered" evidence="1">
    <location>
        <begin position="107"/>
        <end position="137"/>
    </location>
</feature>
<dbReference type="AlphaFoldDB" id="A0AAW1RSA6"/>
<accession>A0AAW1RSA6</accession>
<comment type="caution">
    <text evidence="2">The sequence shown here is derived from an EMBL/GenBank/DDBJ whole genome shotgun (WGS) entry which is preliminary data.</text>
</comment>